<organism evidence="8 9">
    <name type="scientific">Brevibacterium sandarakinum</name>
    <dbReference type="NCBI Taxonomy" id="629680"/>
    <lineage>
        <taxon>Bacteria</taxon>
        <taxon>Bacillati</taxon>
        <taxon>Actinomycetota</taxon>
        <taxon>Actinomycetes</taxon>
        <taxon>Micrococcales</taxon>
        <taxon>Brevibacteriaceae</taxon>
        <taxon>Brevibacterium</taxon>
    </lineage>
</organism>
<evidence type="ECO:0000313" key="9">
    <source>
        <dbReference type="Proteomes" id="UP000199700"/>
    </source>
</evidence>
<feature type="compositionally biased region" description="Low complexity" evidence="5">
    <location>
        <begin position="67"/>
        <end position="80"/>
    </location>
</feature>
<feature type="region of interest" description="Disordered" evidence="5">
    <location>
        <begin position="1"/>
        <end position="89"/>
    </location>
</feature>
<evidence type="ECO:0000313" key="8">
    <source>
        <dbReference type="EMBL" id="SDR70624.1"/>
    </source>
</evidence>
<evidence type="ECO:0000259" key="7">
    <source>
        <dbReference type="Pfam" id="PF06305"/>
    </source>
</evidence>
<keyword evidence="4 6" id="KW-0472">Membrane</keyword>
<reference evidence="8" key="1">
    <citation type="submission" date="2016-10" db="EMBL/GenBank/DDBJ databases">
        <authorList>
            <person name="Varghese N."/>
            <person name="Submissions S."/>
        </authorList>
    </citation>
    <scope>NUCLEOTIDE SEQUENCE [LARGE SCALE GENOMIC DNA]</scope>
    <source>
        <strain evidence="8">DSM 22082</strain>
    </source>
</reference>
<feature type="compositionally biased region" description="Polar residues" evidence="5">
    <location>
        <begin position="56"/>
        <end position="66"/>
    </location>
</feature>
<proteinExistence type="predicted"/>
<accession>A0A1H1L7Q9</accession>
<evidence type="ECO:0000256" key="5">
    <source>
        <dbReference type="SAM" id="MobiDB-lite"/>
    </source>
</evidence>
<dbReference type="Proteomes" id="UP000199700">
    <property type="component" value="Chromosome"/>
</dbReference>
<gene>
    <name evidence="8" type="ORF">SAMN04489751_0150</name>
</gene>
<protein>
    <submittedName>
        <fullName evidence="8">Uncharacterized integral membrane protein</fullName>
    </submittedName>
</protein>
<dbReference type="GO" id="GO:0005886">
    <property type="term" value="C:plasma membrane"/>
    <property type="evidence" value="ECO:0007669"/>
    <property type="project" value="InterPro"/>
</dbReference>
<keyword evidence="2 6" id="KW-0812">Transmembrane</keyword>
<keyword evidence="1" id="KW-1003">Cell membrane</keyword>
<dbReference type="STRING" id="629680.SAMN04489751_0150"/>
<evidence type="ECO:0000256" key="6">
    <source>
        <dbReference type="SAM" id="Phobius"/>
    </source>
</evidence>
<feature type="domain" description="Lipopolysaccharide assembly protein A" evidence="7">
    <location>
        <begin position="120"/>
        <end position="175"/>
    </location>
</feature>
<dbReference type="Pfam" id="PF06305">
    <property type="entry name" value="LapA_dom"/>
    <property type="match status" value="1"/>
</dbReference>
<dbReference type="InterPro" id="IPR010445">
    <property type="entry name" value="LapA_dom"/>
</dbReference>
<evidence type="ECO:0000256" key="4">
    <source>
        <dbReference type="ARBA" id="ARBA00023136"/>
    </source>
</evidence>
<evidence type="ECO:0000256" key="3">
    <source>
        <dbReference type="ARBA" id="ARBA00022989"/>
    </source>
</evidence>
<name>A0A1H1L7Q9_BRESA</name>
<sequence length="177" mass="19052">MSQHLTHAPISDYDGRMSTQDPRGESQSPDELLAETQSLLGDEDSATGDTREVEPAQQTDPTQEVAPTQQTDPTQQEPTPAGKNADLSQIKGGSGMSAGMWISLILGAVIVVLLLIFILQNNVPADFQYFGWQFQLPLGVAMLFAAIGGIFIAGIIGSVRIFVLSRRLKKISKALGR</sequence>
<evidence type="ECO:0000256" key="2">
    <source>
        <dbReference type="ARBA" id="ARBA00022692"/>
    </source>
</evidence>
<feature type="transmembrane region" description="Helical" evidence="6">
    <location>
        <begin position="139"/>
        <end position="163"/>
    </location>
</feature>
<evidence type="ECO:0000256" key="1">
    <source>
        <dbReference type="ARBA" id="ARBA00022475"/>
    </source>
</evidence>
<feature type="compositionally biased region" description="Polar residues" evidence="5">
    <location>
        <begin position="17"/>
        <end position="39"/>
    </location>
</feature>
<feature type="transmembrane region" description="Helical" evidence="6">
    <location>
        <begin position="98"/>
        <end position="119"/>
    </location>
</feature>
<dbReference type="AlphaFoldDB" id="A0A1H1L7Q9"/>
<keyword evidence="3 6" id="KW-1133">Transmembrane helix</keyword>
<keyword evidence="9" id="KW-1185">Reference proteome</keyword>
<dbReference type="EMBL" id="LT629739">
    <property type="protein sequence ID" value="SDR70624.1"/>
    <property type="molecule type" value="Genomic_DNA"/>
</dbReference>